<feature type="region of interest" description="Disordered" evidence="1">
    <location>
        <begin position="1"/>
        <end position="23"/>
    </location>
</feature>
<accession>A0A8J4DKW8</accession>
<sequence>MPGGHRGGGEAVRDVGRGRDGAGRHLVGLGAGAVLDLGVVAEQVAGERQGCRRRLVPGQQEAAREAERAEAAAGRAR</sequence>
<dbReference type="EMBL" id="BOOY01000033">
    <property type="protein sequence ID" value="GIJ05366.1"/>
    <property type="molecule type" value="Genomic_DNA"/>
</dbReference>
<evidence type="ECO:0000256" key="1">
    <source>
        <dbReference type="SAM" id="MobiDB-lite"/>
    </source>
</evidence>
<dbReference type="AlphaFoldDB" id="A0A8J4DKW8"/>
<dbReference type="Proteomes" id="UP000652013">
    <property type="component" value="Unassembled WGS sequence"/>
</dbReference>
<proteinExistence type="predicted"/>
<feature type="compositionally biased region" description="Basic and acidic residues" evidence="1">
    <location>
        <begin position="7"/>
        <end position="23"/>
    </location>
</feature>
<protein>
    <submittedName>
        <fullName evidence="2">Uncharacterized protein</fullName>
    </submittedName>
</protein>
<gene>
    <name evidence="2" type="ORF">Sya03_47180</name>
</gene>
<keyword evidence="3" id="KW-1185">Reference proteome</keyword>
<evidence type="ECO:0000313" key="2">
    <source>
        <dbReference type="EMBL" id="GIJ05366.1"/>
    </source>
</evidence>
<organism evidence="2 3">
    <name type="scientific">Spirilliplanes yamanashiensis</name>
    <dbReference type="NCBI Taxonomy" id="42233"/>
    <lineage>
        <taxon>Bacteria</taxon>
        <taxon>Bacillati</taxon>
        <taxon>Actinomycetota</taxon>
        <taxon>Actinomycetes</taxon>
        <taxon>Micromonosporales</taxon>
        <taxon>Micromonosporaceae</taxon>
        <taxon>Spirilliplanes</taxon>
    </lineage>
</organism>
<feature type="region of interest" description="Disordered" evidence="1">
    <location>
        <begin position="55"/>
        <end position="77"/>
    </location>
</feature>
<name>A0A8J4DKW8_9ACTN</name>
<comment type="caution">
    <text evidence="2">The sequence shown here is derived from an EMBL/GenBank/DDBJ whole genome shotgun (WGS) entry which is preliminary data.</text>
</comment>
<evidence type="ECO:0000313" key="3">
    <source>
        <dbReference type="Proteomes" id="UP000652013"/>
    </source>
</evidence>
<reference evidence="2" key="1">
    <citation type="submission" date="2021-01" db="EMBL/GenBank/DDBJ databases">
        <title>Whole genome shotgun sequence of Spirilliplanes yamanashiensis NBRC 15828.</title>
        <authorList>
            <person name="Komaki H."/>
            <person name="Tamura T."/>
        </authorList>
    </citation>
    <scope>NUCLEOTIDE SEQUENCE</scope>
    <source>
        <strain evidence="2">NBRC 15828</strain>
    </source>
</reference>